<protein>
    <submittedName>
        <fullName evidence="5">Uncharacterized protein</fullName>
    </submittedName>
</protein>
<evidence type="ECO:0000256" key="3">
    <source>
        <dbReference type="ARBA" id="ARBA00022737"/>
    </source>
</evidence>
<evidence type="ECO:0000256" key="4">
    <source>
        <dbReference type="ARBA" id="ARBA00023180"/>
    </source>
</evidence>
<dbReference type="PANTHER" id="PTHR45136:SF2">
    <property type="entry name" value="ABC TRANSPORTER DOMAIN-CONTAINING PROTEIN"/>
    <property type="match status" value="1"/>
</dbReference>
<comment type="similarity">
    <text evidence="1">Belongs to the ABC transporter superfamily. ABCB family. Multidrug resistance exporter (TC 3.A.1.201) subfamily.</text>
</comment>
<dbReference type="EMBL" id="EF086585">
    <property type="protein sequence ID" value="ABK25843.1"/>
    <property type="molecule type" value="mRNA"/>
</dbReference>
<evidence type="ECO:0000256" key="1">
    <source>
        <dbReference type="ARBA" id="ARBA00007577"/>
    </source>
</evidence>
<keyword evidence="3" id="KW-0677">Repeat</keyword>
<keyword evidence="4" id="KW-0325">Glycoprotein</keyword>
<organism evidence="5">
    <name type="scientific">Picea sitchensis</name>
    <name type="common">Sitka spruce</name>
    <name type="synonym">Pinus sitchensis</name>
    <dbReference type="NCBI Taxonomy" id="3332"/>
    <lineage>
        <taxon>Eukaryota</taxon>
        <taxon>Viridiplantae</taxon>
        <taxon>Streptophyta</taxon>
        <taxon>Embryophyta</taxon>
        <taxon>Tracheophyta</taxon>
        <taxon>Spermatophyta</taxon>
        <taxon>Pinopsida</taxon>
        <taxon>Pinidae</taxon>
        <taxon>Conifers I</taxon>
        <taxon>Pinales</taxon>
        <taxon>Pinaceae</taxon>
        <taxon>Picea</taxon>
    </lineage>
</organism>
<evidence type="ECO:0000256" key="2">
    <source>
        <dbReference type="ARBA" id="ARBA00022448"/>
    </source>
</evidence>
<dbReference type="PANTHER" id="PTHR45136">
    <property type="entry name" value="ABC TRANSPORTER DOMAIN-CONTAINING PROTEIN"/>
    <property type="match status" value="1"/>
</dbReference>
<accession>A9NYY2</accession>
<sequence length="71" mass="7434">MIADAGSMTSDLAKGSDAVTSVFEILDINSLINPEDHDGVIPEKVQGSVALNSGLCLSSSSKCHDLEKFQP</sequence>
<dbReference type="AlphaFoldDB" id="A9NYY2"/>
<evidence type="ECO:0000313" key="5">
    <source>
        <dbReference type="EMBL" id="ABK25843.1"/>
    </source>
</evidence>
<reference evidence="5" key="1">
    <citation type="journal article" date="2008" name="BMC Genomics">
        <title>A conifer genomics resource of 200,000 spruce (Picea spp.) ESTs and 6,464 high-quality, sequence-finished full-length cDNAs for Sitka spruce (Picea sitchensis).</title>
        <authorList>
            <person name="Ralph S.G."/>
            <person name="Chun H.J."/>
            <person name="Kolosova N."/>
            <person name="Cooper D."/>
            <person name="Oddy C."/>
            <person name="Ritland C.E."/>
            <person name="Kirkpatrick R."/>
            <person name="Moore R."/>
            <person name="Barber S."/>
            <person name="Holt R.A."/>
            <person name="Jones S.J."/>
            <person name="Marra M.A."/>
            <person name="Douglas C.J."/>
            <person name="Ritland K."/>
            <person name="Bohlmann J."/>
        </authorList>
    </citation>
    <scope>NUCLEOTIDE SEQUENCE</scope>
    <source>
        <tissue evidence="5">Green portion of the leader tissue</tissue>
    </source>
</reference>
<keyword evidence="2" id="KW-0813">Transport</keyword>
<proteinExistence type="evidence at transcript level"/>
<name>A9NYY2_PICSI</name>